<keyword evidence="1" id="KW-0238">DNA-binding</keyword>
<dbReference type="OrthoDB" id="416217at2759"/>
<dbReference type="EMBL" id="PXOA01000005">
    <property type="protein sequence ID" value="RFU82167.1"/>
    <property type="molecule type" value="Genomic_DNA"/>
</dbReference>
<dbReference type="PANTHER" id="PTHR47784:SF5">
    <property type="entry name" value="STEROL UPTAKE CONTROL PROTEIN 2"/>
    <property type="match status" value="1"/>
</dbReference>
<organism evidence="1 2">
    <name type="scientific">Trichoderma arundinaceum</name>
    <dbReference type="NCBI Taxonomy" id="490622"/>
    <lineage>
        <taxon>Eukaryota</taxon>
        <taxon>Fungi</taxon>
        <taxon>Dikarya</taxon>
        <taxon>Ascomycota</taxon>
        <taxon>Pezizomycotina</taxon>
        <taxon>Sordariomycetes</taxon>
        <taxon>Hypocreomycetidae</taxon>
        <taxon>Hypocreales</taxon>
        <taxon>Hypocreaceae</taxon>
        <taxon>Trichoderma</taxon>
    </lineage>
</organism>
<evidence type="ECO:0000313" key="1">
    <source>
        <dbReference type="EMBL" id="RFU82167.1"/>
    </source>
</evidence>
<name>A0A395P2U5_TRIAR</name>
<dbReference type="AlphaFoldDB" id="A0A395P2U5"/>
<comment type="caution">
    <text evidence="1">The sequence shown here is derived from an EMBL/GenBank/DDBJ whole genome shotgun (WGS) entry which is preliminary data.</text>
</comment>
<dbReference type="InterPro" id="IPR053157">
    <property type="entry name" value="Sterol_Uptake_Regulator"/>
</dbReference>
<gene>
    <name evidence="1" type="ORF">TARUN_46</name>
</gene>
<evidence type="ECO:0000313" key="2">
    <source>
        <dbReference type="Proteomes" id="UP000266272"/>
    </source>
</evidence>
<dbReference type="PANTHER" id="PTHR47784">
    <property type="entry name" value="STEROL UPTAKE CONTROL PROTEIN 2"/>
    <property type="match status" value="1"/>
</dbReference>
<dbReference type="GO" id="GO:0003677">
    <property type="term" value="F:DNA binding"/>
    <property type="evidence" value="ECO:0007669"/>
    <property type="project" value="UniProtKB-KW"/>
</dbReference>
<dbReference type="Proteomes" id="UP000266272">
    <property type="component" value="Unassembled WGS sequence"/>
</dbReference>
<dbReference type="STRING" id="490622.A0A395P2U5"/>
<protein>
    <submittedName>
        <fullName evidence="1">Zn2 cys6 dna-binding</fullName>
    </submittedName>
</protein>
<proteinExistence type="predicted"/>
<sequence>MGYAGMLRTPARHLFMGTRQVQVWQHDIPALASSNVVLLHSILAVTAIHYAWREPARRELYRSRALHHHALGLPKFQEIVASASPKTAEVIVACAILLSLWMYAFPEVAAEQQSLDDILSMVEKIRGARTVSRLYRDTIVESPMGVFLEPPVLAPTLGGLGLDVSSVRQSLQFLHDQLRHESDKRAMQQLQMFLDRYVAGHDHSRLAATWMASVEDGYWARLRDHQPHAVLVFAYSTVLIRASEHECWWMSGWSERILRACSGIMSPHEAATVDWTYHEHRIRAGADELADVPPQYCGCGSENTPLLNDAKLAVETRGLAAKAYSSPRLHRSVV</sequence>
<dbReference type="GO" id="GO:0001228">
    <property type="term" value="F:DNA-binding transcription activator activity, RNA polymerase II-specific"/>
    <property type="evidence" value="ECO:0007669"/>
    <property type="project" value="TreeGrafter"/>
</dbReference>
<accession>A0A395P2U5</accession>
<reference evidence="1 2" key="1">
    <citation type="journal article" date="2018" name="PLoS Pathog.">
        <title>Evolution of structural diversity of trichothecenes, a family of toxins produced by plant pathogenic and entomopathogenic fungi.</title>
        <authorList>
            <person name="Proctor R.H."/>
            <person name="McCormick S.P."/>
            <person name="Kim H.S."/>
            <person name="Cardoza R.E."/>
            <person name="Stanley A.M."/>
            <person name="Lindo L."/>
            <person name="Kelly A."/>
            <person name="Brown D.W."/>
            <person name="Lee T."/>
            <person name="Vaughan M.M."/>
            <person name="Alexander N.J."/>
            <person name="Busman M."/>
            <person name="Gutierrez S."/>
        </authorList>
    </citation>
    <scope>NUCLEOTIDE SEQUENCE [LARGE SCALE GENOMIC DNA]</scope>
    <source>
        <strain evidence="1 2">IBT 40837</strain>
    </source>
</reference>
<keyword evidence="2" id="KW-1185">Reference proteome</keyword>